<keyword evidence="6" id="KW-0175">Coiled coil</keyword>
<dbReference type="Proteomes" id="UP001642360">
    <property type="component" value="Unassembled WGS sequence"/>
</dbReference>
<dbReference type="PANTHER" id="PTHR12965">
    <property type="entry name" value="VACUOLAR PROTEIN SORTING 54"/>
    <property type="match status" value="1"/>
</dbReference>
<keyword evidence="3" id="KW-0813">Transport</keyword>
<organism evidence="7 8">
    <name type="scientific">Ilex paraguariensis</name>
    <name type="common">yerba mate</name>
    <dbReference type="NCBI Taxonomy" id="185542"/>
    <lineage>
        <taxon>Eukaryota</taxon>
        <taxon>Viridiplantae</taxon>
        <taxon>Streptophyta</taxon>
        <taxon>Embryophyta</taxon>
        <taxon>Tracheophyta</taxon>
        <taxon>Spermatophyta</taxon>
        <taxon>Magnoliopsida</taxon>
        <taxon>eudicotyledons</taxon>
        <taxon>Gunneridae</taxon>
        <taxon>Pentapetalae</taxon>
        <taxon>asterids</taxon>
        <taxon>campanulids</taxon>
        <taxon>Aquifoliales</taxon>
        <taxon>Aquifoliaceae</taxon>
        <taxon>Ilex</taxon>
    </lineage>
</organism>
<evidence type="ECO:0000256" key="4">
    <source>
        <dbReference type="ARBA" id="ARBA00022927"/>
    </source>
</evidence>
<evidence type="ECO:0000313" key="8">
    <source>
        <dbReference type="Proteomes" id="UP001642360"/>
    </source>
</evidence>
<dbReference type="GO" id="GO:0005794">
    <property type="term" value="C:Golgi apparatus"/>
    <property type="evidence" value="ECO:0007669"/>
    <property type="project" value="UniProtKB-SubCell"/>
</dbReference>
<dbReference type="GO" id="GO:0015031">
    <property type="term" value="P:protein transport"/>
    <property type="evidence" value="ECO:0007669"/>
    <property type="project" value="UniProtKB-KW"/>
</dbReference>
<sequence>MRERLLIHLRGLLQIVENWNRPEDADSQQPSQFARSLTKEVGFLQRVLSRTLHEVDVQAIFRQVVIIFHSQISEAFSQLEITTPQAKNRFYRDIQHILGCIRSLPSGDLSESGTPNWGQLDELLVQRFGTEAGQ</sequence>
<evidence type="ECO:0000256" key="3">
    <source>
        <dbReference type="ARBA" id="ARBA00022448"/>
    </source>
</evidence>
<dbReference type="InterPro" id="IPR039745">
    <property type="entry name" value="Vps54"/>
</dbReference>
<protein>
    <submittedName>
        <fullName evidence="7">Uncharacterized protein</fullName>
    </submittedName>
</protein>
<dbReference type="PANTHER" id="PTHR12965:SF0">
    <property type="entry name" value="VACUOLAR PROTEIN SORTING-ASSOCIATED PROTEIN 54"/>
    <property type="match status" value="1"/>
</dbReference>
<comment type="similarity">
    <text evidence="2">Belongs to the VPS54 family.</text>
</comment>
<evidence type="ECO:0000256" key="6">
    <source>
        <dbReference type="ARBA" id="ARBA00023054"/>
    </source>
</evidence>
<gene>
    <name evidence="7" type="ORF">ILEXP_LOCUS36696</name>
</gene>
<evidence type="ECO:0000256" key="5">
    <source>
        <dbReference type="ARBA" id="ARBA00023034"/>
    </source>
</evidence>
<proteinExistence type="inferred from homology"/>
<keyword evidence="8" id="KW-1185">Reference proteome</keyword>
<reference evidence="7 8" key="1">
    <citation type="submission" date="2024-02" db="EMBL/GenBank/DDBJ databases">
        <authorList>
            <person name="Vignale AGUSTIN F."/>
            <person name="Sosa J E."/>
            <person name="Modenutti C."/>
        </authorList>
    </citation>
    <scope>NUCLEOTIDE SEQUENCE [LARGE SCALE GENOMIC DNA]</scope>
</reference>
<keyword evidence="4" id="KW-0653">Protein transport</keyword>
<evidence type="ECO:0000256" key="1">
    <source>
        <dbReference type="ARBA" id="ARBA00004601"/>
    </source>
</evidence>
<comment type="subcellular location">
    <subcellularLocation>
        <location evidence="1">Golgi apparatus</location>
        <location evidence="1">trans-Golgi network</location>
    </subcellularLocation>
</comment>
<accession>A0ABC8TDG0</accession>
<keyword evidence="5" id="KW-0333">Golgi apparatus</keyword>
<name>A0ABC8TDG0_9AQUA</name>
<comment type="caution">
    <text evidence="7">The sequence shown here is derived from an EMBL/GenBank/DDBJ whole genome shotgun (WGS) entry which is preliminary data.</text>
</comment>
<dbReference type="EMBL" id="CAUOFW020004835">
    <property type="protein sequence ID" value="CAK9167423.1"/>
    <property type="molecule type" value="Genomic_DNA"/>
</dbReference>
<dbReference type="AlphaFoldDB" id="A0ABC8TDG0"/>
<evidence type="ECO:0000256" key="2">
    <source>
        <dbReference type="ARBA" id="ARBA00009150"/>
    </source>
</evidence>
<evidence type="ECO:0000313" key="7">
    <source>
        <dbReference type="EMBL" id="CAK9167423.1"/>
    </source>
</evidence>